<evidence type="ECO:0000313" key="1">
    <source>
        <dbReference type="EMBL" id="KFH11195.1"/>
    </source>
</evidence>
<organism evidence="1 2">
    <name type="scientific">Toxoplasma gondii VAND</name>
    <dbReference type="NCBI Taxonomy" id="933077"/>
    <lineage>
        <taxon>Eukaryota</taxon>
        <taxon>Sar</taxon>
        <taxon>Alveolata</taxon>
        <taxon>Apicomplexa</taxon>
        <taxon>Conoidasida</taxon>
        <taxon>Coccidia</taxon>
        <taxon>Eucoccidiorida</taxon>
        <taxon>Eimeriorina</taxon>
        <taxon>Sarcocystidae</taxon>
        <taxon>Toxoplasma</taxon>
    </lineage>
</organism>
<dbReference type="VEuPathDB" id="ToxoDB:TGVAND_231992"/>
<proteinExistence type="predicted"/>
<evidence type="ECO:0000313" key="2">
    <source>
        <dbReference type="Proteomes" id="UP000028840"/>
    </source>
</evidence>
<gene>
    <name evidence="1" type="ORF">TGVAND_231992</name>
</gene>
<dbReference type="AlphaFoldDB" id="A0A086QF13"/>
<comment type="caution">
    <text evidence="1">The sequence shown here is derived from an EMBL/GenBank/DDBJ whole genome shotgun (WGS) entry which is preliminary data.</text>
</comment>
<sequence>MCTCRYMYQNFPFPSRSGNAALSSGFFSLIRRCILPAAPHLSLRLRKYDLGFSTYKECLPVLDLSNPTFIFCTSCASFTCVNHCVNKLRSVYAWSPLHVDEAAVAQRDSHLCCVGVRMRINSLLSQHQCNAWSNNSFRAQTRHTRYERTLTGTYRCPSIYLYLVNAEIRPRLVRESVKPKCLDLFVHPAQLVSSQRDAREKDVKRKRSLQQGDFKRIQSCTWSLFVRSTNHQSSASSHGSRLGGFRFCRLRR</sequence>
<accession>A0A086QF13</accession>
<dbReference type="EMBL" id="AEYJ02000308">
    <property type="protein sequence ID" value="KFH11195.1"/>
    <property type="molecule type" value="Genomic_DNA"/>
</dbReference>
<name>A0A086QF13_TOXGO</name>
<dbReference type="Proteomes" id="UP000028840">
    <property type="component" value="Unassembled WGS sequence"/>
</dbReference>
<reference evidence="1 2" key="2">
    <citation type="journal article" date="2015" name="Eukaryot. Cell">
        <title>Genetic mapping reveals that sinefungin resistance in Toxoplasma gondii is controlled by a putative amino acid transporter locus that can be used as a negative selectable marker.</title>
        <authorList>
            <person name="Behnke M.S."/>
            <person name="Khan A."/>
            <person name="Sibley L.D."/>
        </authorList>
    </citation>
    <scope>NUCLEOTIDE SEQUENCE [LARGE SCALE GENOMIC DNA]</scope>
    <source>
        <strain evidence="1 2">VAND</strain>
    </source>
</reference>
<reference evidence="1 2" key="1">
    <citation type="submission" date="2014-08" db="EMBL/GenBank/DDBJ databases">
        <authorList>
            <person name="Sibley D."/>
            <person name="Venepally P."/>
            <person name="Karamycheva S."/>
            <person name="Hadjithomas M."/>
            <person name="Khan A."/>
            <person name="Brunk B."/>
            <person name="Roos D."/>
            <person name="Caler E."/>
            <person name="Lorenzi H."/>
        </authorList>
    </citation>
    <scope>NUCLEOTIDE SEQUENCE [LARGE SCALE GENOMIC DNA]</scope>
    <source>
        <strain evidence="1 2">VAND</strain>
    </source>
</reference>
<protein>
    <submittedName>
        <fullName evidence="1">Uncharacterized protein</fullName>
    </submittedName>
</protein>